<evidence type="ECO:0000256" key="1">
    <source>
        <dbReference type="SAM" id="MobiDB-lite"/>
    </source>
</evidence>
<comment type="caution">
    <text evidence="2">The sequence shown here is derived from an EMBL/GenBank/DDBJ whole genome shotgun (WGS) entry which is preliminary data.</text>
</comment>
<reference evidence="3" key="1">
    <citation type="journal article" date="2019" name="bioRxiv">
        <title>Genomics, evolutionary history and diagnostics of the Alternaria alternata species group including apple and Asian pear pathotypes.</title>
        <authorList>
            <person name="Armitage A.D."/>
            <person name="Cockerton H.M."/>
            <person name="Sreenivasaprasad S."/>
            <person name="Woodhall J.W."/>
            <person name="Lane C.R."/>
            <person name="Harrison R.J."/>
            <person name="Clarkson J.P."/>
        </authorList>
    </citation>
    <scope>NUCLEOTIDE SEQUENCE [LARGE SCALE GENOMIC DNA]</scope>
    <source>
        <strain evidence="3">FERA 1177</strain>
    </source>
</reference>
<dbReference type="Proteomes" id="UP000291422">
    <property type="component" value="Unassembled WGS sequence"/>
</dbReference>
<name>A0A4Q4MVH3_ALTAL</name>
<proteinExistence type="predicted"/>
<dbReference type="EMBL" id="PDXD01000108">
    <property type="protein sequence ID" value="RYN61614.1"/>
    <property type="molecule type" value="Genomic_DNA"/>
</dbReference>
<accession>A0A4Q4MVH3</accession>
<gene>
    <name evidence="2" type="ORF">AA0117_g12975</name>
</gene>
<feature type="region of interest" description="Disordered" evidence="1">
    <location>
        <begin position="236"/>
        <end position="274"/>
    </location>
</feature>
<dbReference type="AlphaFoldDB" id="A0A4Q4MVH3"/>
<evidence type="ECO:0000313" key="2">
    <source>
        <dbReference type="EMBL" id="RYN61614.1"/>
    </source>
</evidence>
<sequence>MKTLESSRGNLDVALRVPSIPQAASPTRSLRGPNAVWNKVIWVTSPDNKPFDHTATLPIQIFPEDHNGLGHGHDPWLAKAYSINSKGPLLSDTCIDEDGQSLRSVLFLHWTTKEPANPTPDKVYEAARNQLTSKYGTSFRVYPNESEAMQEREKLGNIGALDEVARSSPPKFAWRPKTCLGIGACVPRDCDKTVHRRAHGGCATHVRVVDEKDHKHKEHEHVTECGERYQLTCDPGTHTLETPSHRGGGGKNTTSKKGQSSKKRKQSDKKPEHWFHQEIVPSLPNCELRVFIATEPGEEDIRGRTGRILISAKTAFVKGQALAVRKFLPEDLVPGLTQSGLESFALFIFRRLRERANSMVFFESLEVGVRLNIGVADNGSVGKSFVSEITRWYGAHYFSLHLSAEPKTQICKAFGYAFSAFLNGSTGGVS</sequence>
<organism evidence="2 3">
    <name type="scientific">Alternaria alternata</name>
    <name type="common">Alternaria rot fungus</name>
    <name type="synonym">Torula alternata</name>
    <dbReference type="NCBI Taxonomy" id="5599"/>
    <lineage>
        <taxon>Eukaryota</taxon>
        <taxon>Fungi</taxon>
        <taxon>Dikarya</taxon>
        <taxon>Ascomycota</taxon>
        <taxon>Pezizomycotina</taxon>
        <taxon>Dothideomycetes</taxon>
        <taxon>Pleosporomycetidae</taxon>
        <taxon>Pleosporales</taxon>
        <taxon>Pleosporineae</taxon>
        <taxon>Pleosporaceae</taxon>
        <taxon>Alternaria</taxon>
        <taxon>Alternaria sect. Alternaria</taxon>
        <taxon>Alternaria alternata complex</taxon>
    </lineage>
</organism>
<evidence type="ECO:0000313" key="3">
    <source>
        <dbReference type="Proteomes" id="UP000291422"/>
    </source>
</evidence>
<protein>
    <submittedName>
        <fullName evidence="2">Uncharacterized protein</fullName>
    </submittedName>
</protein>